<keyword evidence="7" id="KW-0460">Magnesium</keyword>
<comment type="catalytic activity">
    <reaction evidence="9">
        <text>a 5'-end NAD(+)-phospho-ribonucleoside in mRNA + H2O = a 5'-end phospho-adenosine-phospho-ribonucleoside in mRNA + beta-nicotinamide D-ribonucleotide + 2 H(+)</text>
        <dbReference type="Rhea" id="RHEA:60876"/>
        <dbReference type="Rhea" id="RHEA-COMP:15698"/>
        <dbReference type="Rhea" id="RHEA-COMP:15719"/>
        <dbReference type="ChEBI" id="CHEBI:14649"/>
        <dbReference type="ChEBI" id="CHEBI:15377"/>
        <dbReference type="ChEBI" id="CHEBI:15378"/>
        <dbReference type="ChEBI" id="CHEBI:144029"/>
        <dbReference type="ChEBI" id="CHEBI:144051"/>
    </reaction>
    <physiologicalReaction direction="left-to-right" evidence="9">
        <dbReference type="Rhea" id="RHEA:60877"/>
    </physiologicalReaction>
</comment>
<dbReference type="InterPro" id="IPR020084">
    <property type="entry name" value="NUDIX_hydrolase_CS"/>
</dbReference>
<evidence type="ECO:0000256" key="4">
    <source>
        <dbReference type="ARBA" id="ARBA00012381"/>
    </source>
</evidence>
<dbReference type="Gene3D" id="3.90.79.10">
    <property type="entry name" value="Nucleoside Triphosphate Pyrophosphohydrolase"/>
    <property type="match status" value="1"/>
</dbReference>
<evidence type="ECO:0000256" key="7">
    <source>
        <dbReference type="ARBA" id="ARBA00022842"/>
    </source>
</evidence>
<dbReference type="GO" id="GO:0006742">
    <property type="term" value="P:NADP+ catabolic process"/>
    <property type="evidence" value="ECO:0007669"/>
    <property type="project" value="TreeGrafter"/>
</dbReference>
<keyword evidence="8" id="KW-0520">NAD</keyword>
<protein>
    <recommendedName>
        <fullName evidence="4">NAD(+) diphosphatase</fullName>
        <ecNumber evidence="4">3.6.1.22</ecNumber>
    </recommendedName>
</protein>
<dbReference type="InterPro" id="IPR050241">
    <property type="entry name" value="NAD-cap_RNA_hydrolase_NudC"/>
</dbReference>
<keyword evidence="5" id="KW-0479">Metal-binding</keyword>
<evidence type="ECO:0000256" key="5">
    <source>
        <dbReference type="ARBA" id="ARBA00022723"/>
    </source>
</evidence>
<reference evidence="11" key="1">
    <citation type="submission" date="2020-05" db="EMBL/GenBank/DDBJ databases">
        <authorList>
            <person name="Chiriac C."/>
            <person name="Salcher M."/>
            <person name="Ghai R."/>
            <person name="Kavagutti S V."/>
        </authorList>
    </citation>
    <scope>NUCLEOTIDE SEQUENCE</scope>
</reference>
<dbReference type="InterPro" id="IPR000086">
    <property type="entry name" value="NUDIX_hydrolase_dom"/>
</dbReference>
<dbReference type="PANTHER" id="PTHR42904">
    <property type="entry name" value="NUDIX HYDROLASE, NUDC SUBFAMILY"/>
    <property type="match status" value="1"/>
</dbReference>
<dbReference type="GO" id="GO:0019677">
    <property type="term" value="P:NAD+ catabolic process"/>
    <property type="evidence" value="ECO:0007669"/>
    <property type="project" value="TreeGrafter"/>
</dbReference>
<keyword evidence="6" id="KW-0378">Hydrolase</keyword>
<proteinExistence type="inferred from homology"/>
<evidence type="ECO:0000256" key="6">
    <source>
        <dbReference type="ARBA" id="ARBA00022801"/>
    </source>
</evidence>
<dbReference type="GO" id="GO:0046872">
    <property type="term" value="F:metal ion binding"/>
    <property type="evidence" value="ECO:0007669"/>
    <property type="project" value="UniProtKB-KW"/>
</dbReference>
<dbReference type="GO" id="GO:0005829">
    <property type="term" value="C:cytosol"/>
    <property type="evidence" value="ECO:0007669"/>
    <property type="project" value="TreeGrafter"/>
</dbReference>
<feature type="domain" description="Nudix hydrolase" evidence="10">
    <location>
        <begin position="1"/>
        <end position="108"/>
    </location>
</feature>
<dbReference type="PANTHER" id="PTHR42904:SF6">
    <property type="entry name" value="NAD-CAPPED RNA HYDROLASE NUDT12"/>
    <property type="match status" value="1"/>
</dbReference>
<dbReference type="InterPro" id="IPR049734">
    <property type="entry name" value="NudC-like_C"/>
</dbReference>
<evidence type="ECO:0000256" key="3">
    <source>
        <dbReference type="ARBA" id="ARBA00009595"/>
    </source>
</evidence>
<organism evidence="11">
    <name type="scientific">freshwater metagenome</name>
    <dbReference type="NCBI Taxonomy" id="449393"/>
    <lineage>
        <taxon>unclassified sequences</taxon>
        <taxon>metagenomes</taxon>
        <taxon>ecological metagenomes</taxon>
    </lineage>
</organism>
<dbReference type="InterPro" id="IPR015797">
    <property type="entry name" value="NUDIX_hydrolase-like_dom_sf"/>
</dbReference>
<evidence type="ECO:0000256" key="1">
    <source>
        <dbReference type="ARBA" id="ARBA00001946"/>
    </source>
</evidence>
<dbReference type="AlphaFoldDB" id="A0A6J7Q0A7"/>
<dbReference type="EMBL" id="CAFBPL010000016">
    <property type="protein sequence ID" value="CAB5010491.1"/>
    <property type="molecule type" value="Genomic_DNA"/>
</dbReference>
<accession>A0A6J7Q0A7</accession>
<dbReference type="SUPFAM" id="SSF55811">
    <property type="entry name" value="Nudix"/>
    <property type="match status" value="1"/>
</dbReference>
<gene>
    <name evidence="11" type="ORF">UFOPK4113_00262</name>
</gene>
<name>A0A6J7Q0A7_9ZZZZ</name>
<evidence type="ECO:0000259" key="10">
    <source>
        <dbReference type="PROSITE" id="PS51462"/>
    </source>
</evidence>
<dbReference type="PROSITE" id="PS51462">
    <property type="entry name" value="NUDIX"/>
    <property type="match status" value="1"/>
</dbReference>
<comment type="similarity">
    <text evidence="3">Belongs to the Nudix hydrolase family. NudC subfamily.</text>
</comment>
<evidence type="ECO:0000256" key="2">
    <source>
        <dbReference type="ARBA" id="ARBA00001947"/>
    </source>
</evidence>
<evidence type="ECO:0000313" key="11">
    <source>
        <dbReference type="EMBL" id="CAB5010491.1"/>
    </source>
</evidence>
<sequence length="133" mass="14818">MLGHQKIWPTNRFSTLAGFVEPGESFERCVRREVFEEAGVNVVSMNYLGSQPWPFPASIMIAYEALIDNPQAAKGDGQEIEEVRWFSRAEMKAAVDAAQIILPPTISVARAMINRWYGPDSANDLTGGEAWRS</sequence>
<evidence type="ECO:0000256" key="9">
    <source>
        <dbReference type="ARBA" id="ARBA00023679"/>
    </source>
</evidence>
<evidence type="ECO:0000256" key="8">
    <source>
        <dbReference type="ARBA" id="ARBA00023027"/>
    </source>
</evidence>
<dbReference type="CDD" id="cd03429">
    <property type="entry name" value="NUDIX_NADH_pyrophosphatase_Nudt13"/>
    <property type="match status" value="1"/>
</dbReference>
<comment type="cofactor">
    <cofactor evidence="2">
        <name>Zn(2+)</name>
        <dbReference type="ChEBI" id="CHEBI:29105"/>
    </cofactor>
</comment>
<dbReference type="Pfam" id="PF00293">
    <property type="entry name" value="NUDIX"/>
    <property type="match status" value="1"/>
</dbReference>
<comment type="cofactor">
    <cofactor evidence="1">
        <name>Mg(2+)</name>
        <dbReference type="ChEBI" id="CHEBI:18420"/>
    </cofactor>
</comment>
<dbReference type="GO" id="GO:0035529">
    <property type="term" value="F:NADH pyrophosphatase activity"/>
    <property type="evidence" value="ECO:0007669"/>
    <property type="project" value="TreeGrafter"/>
</dbReference>
<dbReference type="EC" id="3.6.1.22" evidence="4"/>
<dbReference type="PROSITE" id="PS00893">
    <property type="entry name" value="NUDIX_BOX"/>
    <property type="match status" value="1"/>
</dbReference>